<dbReference type="Proteomes" id="UP000765509">
    <property type="component" value="Unassembled WGS sequence"/>
</dbReference>
<evidence type="ECO:0000313" key="1">
    <source>
        <dbReference type="EMBL" id="MBW0571322.1"/>
    </source>
</evidence>
<dbReference type="EMBL" id="AVOT02087949">
    <property type="protein sequence ID" value="MBW0571322.1"/>
    <property type="molecule type" value="Genomic_DNA"/>
</dbReference>
<dbReference type="AlphaFoldDB" id="A0A9Q3K107"/>
<protein>
    <submittedName>
        <fullName evidence="1">Uncharacterized protein</fullName>
    </submittedName>
</protein>
<reference evidence="1" key="1">
    <citation type="submission" date="2021-03" db="EMBL/GenBank/DDBJ databases">
        <title>Draft genome sequence of rust myrtle Austropuccinia psidii MF-1, a brazilian biotype.</title>
        <authorList>
            <person name="Quecine M.C."/>
            <person name="Pachon D.M.R."/>
            <person name="Bonatelli M.L."/>
            <person name="Correr F.H."/>
            <person name="Franceschini L.M."/>
            <person name="Leite T.F."/>
            <person name="Margarido G.R.A."/>
            <person name="Almeida C.A."/>
            <person name="Ferrarezi J.A."/>
            <person name="Labate C.A."/>
        </authorList>
    </citation>
    <scope>NUCLEOTIDE SEQUENCE</scope>
    <source>
        <strain evidence="1">MF-1</strain>
    </source>
</reference>
<proteinExistence type="predicted"/>
<sequence length="108" mass="12228">MSPKAPREISEALNDRWAHLSLIWPKISEDAKNPKLAQGPNTHRMSIALKPQSMEFGNHQRTPATFNFPLKIRETSGSTQSLKSVGTRSGAYMVLNTIMHYFSSENQW</sequence>
<keyword evidence="2" id="KW-1185">Reference proteome</keyword>
<accession>A0A9Q3K107</accession>
<name>A0A9Q3K107_9BASI</name>
<organism evidence="1 2">
    <name type="scientific">Austropuccinia psidii MF-1</name>
    <dbReference type="NCBI Taxonomy" id="1389203"/>
    <lineage>
        <taxon>Eukaryota</taxon>
        <taxon>Fungi</taxon>
        <taxon>Dikarya</taxon>
        <taxon>Basidiomycota</taxon>
        <taxon>Pucciniomycotina</taxon>
        <taxon>Pucciniomycetes</taxon>
        <taxon>Pucciniales</taxon>
        <taxon>Sphaerophragmiaceae</taxon>
        <taxon>Austropuccinia</taxon>
    </lineage>
</organism>
<evidence type="ECO:0000313" key="2">
    <source>
        <dbReference type="Proteomes" id="UP000765509"/>
    </source>
</evidence>
<comment type="caution">
    <text evidence="1">The sequence shown here is derived from an EMBL/GenBank/DDBJ whole genome shotgun (WGS) entry which is preliminary data.</text>
</comment>
<gene>
    <name evidence="1" type="ORF">O181_111037</name>
</gene>